<gene>
    <name evidence="1" type="ORF">BSL78_27626</name>
</gene>
<protein>
    <submittedName>
        <fullName evidence="1">Uncharacterized protein</fullName>
    </submittedName>
</protein>
<evidence type="ECO:0000313" key="2">
    <source>
        <dbReference type="Proteomes" id="UP000230750"/>
    </source>
</evidence>
<organism evidence="1 2">
    <name type="scientific">Stichopus japonicus</name>
    <name type="common">Sea cucumber</name>
    <dbReference type="NCBI Taxonomy" id="307972"/>
    <lineage>
        <taxon>Eukaryota</taxon>
        <taxon>Metazoa</taxon>
        <taxon>Echinodermata</taxon>
        <taxon>Eleutherozoa</taxon>
        <taxon>Echinozoa</taxon>
        <taxon>Holothuroidea</taxon>
        <taxon>Aspidochirotacea</taxon>
        <taxon>Aspidochirotida</taxon>
        <taxon>Stichopodidae</taxon>
        <taxon>Apostichopus</taxon>
    </lineage>
</organism>
<comment type="caution">
    <text evidence="1">The sequence shown here is derived from an EMBL/GenBank/DDBJ whole genome shotgun (WGS) entry which is preliminary data.</text>
</comment>
<reference evidence="1 2" key="1">
    <citation type="journal article" date="2017" name="PLoS Biol.">
        <title>The sea cucumber genome provides insights into morphological evolution and visceral regeneration.</title>
        <authorList>
            <person name="Zhang X."/>
            <person name="Sun L."/>
            <person name="Yuan J."/>
            <person name="Sun Y."/>
            <person name="Gao Y."/>
            <person name="Zhang L."/>
            <person name="Li S."/>
            <person name="Dai H."/>
            <person name="Hamel J.F."/>
            <person name="Liu C."/>
            <person name="Yu Y."/>
            <person name="Liu S."/>
            <person name="Lin W."/>
            <person name="Guo K."/>
            <person name="Jin S."/>
            <person name="Xu P."/>
            <person name="Storey K.B."/>
            <person name="Huan P."/>
            <person name="Zhang T."/>
            <person name="Zhou Y."/>
            <person name="Zhang J."/>
            <person name="Lin C."/>
            <person name="Li X."/>
            <person name="Xing L."/>
            <person name="Huo D."/>
            <person name="Sun M."/>
            <person name="Wang L."/>
            <person name="Mercier A."/>
            <person name="Li F."/>
            <person name="Yang H."/>
            <person name="Xiang J."/>
        </authorList>
    </citation>
    <scope>NUCLEOTIDE SEQUENCE [LARGE SCALE GENOMIC DNA]</scope>
    <source>
        <strain evidence="1">Shaxun</strain>
        <tissue evidence="1">Muscle</tissue>
    </source>
</reference>
<sequence length="49" mass="5784">VSKETIDPVYQVLLRQTKIGERQKSFFLQTKISQVLAEKYKTLSKKKKQ</sequence>
<name>A0A2G8JIG1_STIJA</name>
<keyword evidence="2" id="KW-1185">Reference proteome</keyword>
<dbReference type="EMBL" id="MRZV01001875">
    <property type="protein sequence ID" value="PIK35544.1"/>
    <property type="molecule type" value="Genomic_DNA"/>
</dbReference>
<dbReference type="OrthoDB" id="1919336at2759"/>
<feature type="non-terminal residue" evidence="1">
    <location>
        <position position="1"/>
    </location>
</feature>
<evidence type="ECO:0000313" key="1">
    <source>
        <dbReference type="EMBL" id="PIK35544.1"/>
    </source>
</evidence>
<proteinExistence type="predicted"/>
<accession>A0A2G8JIG1</accession>
<dbReference type="Proteomes" id="UP000230750">
    <property type="component" value="Unassembled WGS sequence"/>
</dbReference>
<dbReference type="AlphaFoldDB" id="A0A2G8JIG1"/>